<evidence type="ECO:0000313" key="2">
    <source>
        <dbReference type="EMBL" id="UXX84894.1"/>
    </source>
</evidence>
<protein>
    <recommendedName>
        <fullName evidence="4">50S ribosomal protein L35</fullName>
    </recommendedName>
</protein>
<dbReference type="EMBL" id="CP106738">
    <property type="protein sequence ID" value="UXX84894.1"/>
    <property type="molecule type" value="Genomic_DNA"/>
</dbReference>
<organism evidence="2 3">
    <name type="scientific">Roseovarius pelagicus</name>
    <dbReference type="NCBI Taxonomy" id="2980108"/>
    <lineage>
        <taxon>Bacteria</taxon>
        <taxon>Pseudomonadati</taxon>
        <taxon>Pseudomonadota</taxon>
        <taxon>Alphaproteobacteria</taxon>
        <taxon>Rhodobacterales</taxon>
        <taxon>Roseobacteraceae</taxon>
        <taxon>Roseovarius</taxon>
    </lineage>
</organism>
<reference evidence="2" key="1">
    <citation type="submission" date="2022-10" db="EMBL/GenBank/DDBJ databases">
        <title>Roseovarius pelagicus sp. nov., isolated from Arctic seawater.</title>
        <authorList>
            <person name="Hong Y.W."/>
            <person name="Hwang C.Y."/>
        </authorList>
    </citation>
    <scope>NUCLEOTIDE SEQUENCE</scope>
    <source>
        <strain evidence="2">HL-MP18</strain>
    </source>
</reference>
<proteinExistence type="predicted"/>
<evidence type="ECO:0000256" key="1">
    <source>
        <dbReference type="SAM" id="Phobius"/>
    </source>
</evidence>
<keyword evidence="1" id="KW-1133">Transmembrane helix</keyword>
<dbReference type="RefSeq" id="WP_165195991.1">
    <property type="nucleotide sequence ID" value="NZ_CP106738.1"/>
</dbReference>
<keyword evidence="3" id="KW-1185">Reference proteome</keyword>
<name>A0ABY6DGC3_9RHOB</name>
<keyword evidence="1" id="KW-0812">Transmembrane</keyword>
<evidence type="ECO:0008006" key="4">
    <source>
        <dbReference type="Google" id="ProtNLM"/>
    </source>
</evidence>
<accession>A0ABY6DGC3</accession>
<sequence>MNTDLILVIGIVLMVFSVPSIVSAFSEGRAPRVAAVVLIAAGCLVVYAIQQTPGEFRVEEIPNAFVRVVASIIR</sequence>
<evidence type="ECO:0000313" key="3">
    <source>
        <dbReference type="Proteomes" id="UP001064087"/>
    </source>
</evidence>
<dbReference type="Proteomes" id="UP001064087">
    <property type="component" value="Chromosome"/>
</dbReference>
<keyword evidence="1" id="KW-0472">Membrane</keyword>
<feature type="transmembrane region" description="Helical" evidence="1">
    <location>
        <begin position="33"/>
        <end position="50"/>
    </location>
</feature>
<feature type="transmembrane region" description="Helical" evidence="1">
    <location>
        <begin position="6"/>
        <end position="26"/>
    </location>
</feature>
<gene>
    <name evidence="2" type="ORF">N7U68_09740</name>
</gene>